<accession>A0A7K0ETZ2</accession>
<comment type="caution">
    <text evidence="1">The sequence shown here is derived from an EMBL/GenBank/DDBJ whole genome shotgun (WGS) entry which is preliminary data.</text>
</comment>
<gene>
    <name evidence="1" type="ORF">GJJ30_28295</name>
</gene>
<sequence>MKINFETTQKEVEIVQVALTRLVNELKGKPDVLAKWGLNQIDLGRIERFRDAIRTAPLNEE</sequence>
<name>A0A7K0ETZ2_9BACT</name>
<keyword evidence="2" id="KW-1185">Reference proteome</keyword>
<dbReference type="Proteomes" id="UP000441754">
    <property type="component" value="Unassembled WGS sequence"/>
</dbReference>
<dbReference type="AlphaFoldDB" id="A0A7K0ETZ2"/>
<dbReference type="OrthoDB" id="964737at2"/>
<protein>
    <submittedName>
        <fullName evidence="1">Uncharacterized protein</fullName>
    </submittedName>
</protein>
<dbReference type="RefSeq" id="WP_154178502.1">
    <property type="nucleotide sequence ID" value="NZ_WJXZ01000014.1"/>
</dbReference>
<dbReference type="EMBL" id="WJXZ01000014">
    <property type="protein sequence ID" value="MRS65232.1"/>
    <property type="molecule type" value="Genomic_DNA"/>
</dbReference>
<evidence type="ECO:0000313" key="1">
    <source>
        <dbReference type="EMBL" id="MRS65232.1"/>
    </source>
</evidence>
<organism evidence="1 2">
    <name type="scientific">Larkinella terrae</name>
    <dbReference type="NCBI Taxonomy" id="2025311"/>
    <lineage>
        <taxon>Bacteria</taxon>
        <taxon>Pseudomonadati</taxon>
        <taxon>Bacteroidota</taxon>
        <taxon>Cytophagia</taxon>
        <taxon>Cytophagales</taxon>
        <taxon>Spirosomataceae</taxon>
        <taxon>Larkinella</taxon>
    </lineage>
</organism>
<evidence type="ECO:0000313" key="2">
    <source>
        <dbReference type="Proteomes" id="UP000441754"/>
    </source>
</evidence>
<reference evidence="1 2" key="1">
    <citation type="journal article" date="2018" name="Antonie Van Leeuwenhoek">
        <title>Larkinella terrae sp. nov., isolated from soil on Jeju Island, South Korea.</title>
        <authorList>
            <person name="Ten L.N."/>
            <person name="Jeon J."/>
            <person name="Park S.J."/>
            <person name="Park S."/>
            <person name="Lee S.Y."/>
            <person name="Kim M.K."/>
            <person name="Jung H.Y."/>
        </authorList>
    </citation>
    <scope>NUCLEOTIDE SEQUENCE [LARGE SCALE GENOMIC DNA]</scope>
    <source>
        <strain evidence="1 2">KCTC 52001</strain>
    </source>
</reference>
<proteinExistence type="predicted"/>